<accession>A0AAD5LV17</accession>
<evidence type="ECO:0000313" key="2">
    <source>
        <dbReference type="Proteomes" id="UP001196413"/>
    </source>
</evidence>
<organism evidence="1 2">
    <name type="scientific">Parelaphostrongylus tenuis</name>
    <name type="common">Meningeal worm</name>
    <dbReference type="NCBI Taxonomy" id="148309"/>
    <lineage>
        <taxon>Eukaryota</taxon>
        <taxon>Metazoa</taxon>
        <taxon>Ecdysozoa</taxon>
        <taxon>Nematoda</taxon>
        <taxon>Chromadorea</taxon>
        <taxon>Rhabditida</taxon>
        <taxon>Rhabditina</taxon>
        <taxon>Rhabditomorpha</taxon>
        <taxon>Strongyloidea</taxon>
        <taxon>Metastrongylidae</taxon>
        <taxon>Parelaphostrongylus</taxon>
    </lineage>
</organism>
<comment type="caution">
    <text evidence="1">The sequence shown here is derived from an EMBL/GenBank/DDBJ whole genome shotgun (WGS) entry which is preliminary data.</text>
</comment>
<reference evidence="1" key="1">
    <citation type="submission" date="2021-06" db="EMBL/GenBank/DDBJ databases">
        <title>Parelaphostrongylus tenuis whole genome reference sequence.</title>
        <authorList>
            <person name="Garwood T.J."/>
            <person name="Larsen P.A."/>
            <person name="Fountain-Jones N.M."/>
            <person name="Garbe J.R."/>
            <person name="Macchietto M.G."/>
            <person name="Kania S.A."/>
            <person name="Gerhold R.W."/>
            <person name="Richards J.E."/>
            <person name="Wolf T.M."/>
        </authorList>
    </citation>
    <scope>NUCLEOTIDE SEQUENCE</scope>
    <source>
        <strain evidence="1">MNPRO001-30</strain>
        <tissue evidence="1">Meninges</tissue>
    </source>
</reference>
<name>A0AAD5LV17_PARTN</name>
<keyword evidence="2" id="KW-1185">Reference proteome</keyword>
<proteinExistence type="predicted"/>
<dbReference type="EMBL" id="JAHQIW010000301">
    <property type="protein sequence ID" value="KAJ1347312.1"/>
    <property type="molecule type" value="Genomic_DNA"/>
</dbReference>
<dbReference type="Proteomes" id="UP001196413">
    <property type="component" value="Unassembled WGS sequence"/>
</dbReference>
<evidence type="ECO:0000313" key="1">
    <source>
        <dbReference type="EMBL" id="KAJ1347312.1"/>
    </source>
</evidence>
<dbReference type="AlphaFoldDB" id="A0AAD5LV17"/>
<protein>
    <submittedName>
        <fullName evidence="1">Uncharacterized protein</fullName>
    </submittedName>
</protein>
<sequence>MTKRYASTIGQPFSILLIYELAQPLGSSVNRRSGWVAEEKFCERGIHLLPEGWRTCVQAGDAFFE</sequence>
<gene>
    <name evidence="1" type="ORF">KIN20_002340</name>
</gene>